<evidence type="ECO:0000256" key="6">
    <source>
        <dbReference type="ARBA" id="ARBA00023063"/>
    </source>
</evidence>
<evidence type="ECO:0000256" key="1">
    <source>
        <dbReference type="ARBA" id="ARBA00022714"/>
    </source>
</evidence>
<dbReference type="NCBIfam" id="TIGR02378">
    <property type="entry name" value="nirD_assim_sml"/>
    <property type="match status" value="1"/>
</dbReference>
<evidence type="ECO:0000256" key="4">
    <source>
        <dbReference type="ARBA" id="ARBA00023004"/>
    </source>
</evidence>
<name>A0A2V4NMB6_9ACTN</name>
<organism evidence="8 9">
    <name type="scientific">Streptomyces tateyamensis</name>
    <dbReference type="NCBI Taxonomy" id="565073"/>
    <lineage>
        <taxon>Bacteria</taxon>
        <taxon>Bacillati</taxon>
        <taxon>Actinomycetota</taxon>
        <taxon>Actinomycetes</taxon>
        <taxon>Kitasatosporales</taxon>
        <taxon>Streptomycetaceae</taxon>
        <taxon>Streptomyces</taxon>
    </lineage>
</organism>
<accession>A0A2V4NMB6</accession>
<keyword evidence="6" id="KW-0534">Nitrate assimilation</keyword>
<dbReference type="AlphaFoldDB" id="A0A2V4NMB6"/>
<dbReference type="GO" id="GO:0004497">
    <property type="term" value="F:monooxygenase activity"/>
    <property type="evidence" value="ECO:0007669"/>
    <property type="project" value="UniProtKB-ARBA"/>
</dbReference>
<keyword evidence="4" id="KW-0408">Iron</keyword>
<dbReference type="GO" id="GO:0008942">
    <property type="term" value="F:nitrite reductase [NAD(P)H] activity"/>
    <property type="evidence" value="ECO:0007669"/>
    <property type="project" value="InterPro"/>
</dbReference>
<keyword evidence="9" id="KW-1185">Reference proteome</keyword>
<dbReference type="InterPro" id="IPR017881">
    <property type="entry name" value="NirD"/>
</dbReference>
<keyword evidence="3" id="KW-0560">Oxidoreductase</keyword>
<protein>
    <submittedName>
        <fullName evidence="8">Nitrite reductase (NAD(P)H) small subunit</fullName>
    </submittedName>
</protein>
<dbReference type="RefSeq" id="WP_110671259.1">
    <property type="nucleotide sequence ID" value="NZ_PYBW01000074.1"/>
</dbReference>
<evidence type="ECO:0000256" key="5">
    <source>
        <dbReference type="ARBA" id="ARBA00023014"/>
    </source>
</evidence>
<dbReference type="GO" id="GO:0016705">
    <property type="term" value="F:oxidoreductase activity, acting on paired donors, with incorporation or reduction of molecular oxygen"/>
    <property type="evidence" value="ECO:0007669"/>
    <property type="project" value="UniProtKB-ARBA"/>
</dbReference>
<comment type="caution">
    <text evidence="8">The sequence shown here is derived from an EMBL/GenBank/DDBJ whole genome shotgun (WGS) entry which is preliminary data.</text>
</comment>
<dbReference type="InterPro" id="IPR017941">
    <property type="entry name" value="Rieske_2Fe-2S"/>
</dbReference>
<dbReference type="InterPro" id="IPR036922">
    <property type="entry name" value="Rieske_2Fe-2S_sf"/>
</dbReference>
<evidence type="ECO:0000256" key="3">
    <source>
        <dbReference type="ARBA" id="ARBA00023002"/>
    </source>
</evidence>
<dbReference type="GO" id="GO:0046872">
    <property type="term" value="F:metal ion binding"/>
    <property type="evidence" value="ECO:0007669"/>
    <property type="project" value="UniProtKB-KW"/>
</dbReference>
<dbReference type="PROSITE" id="PS51296">
    <property type="entry name" value="RIESKE"/>
    <property type="match status" value="1"/>
</dbReference>
<dbReference type="PANTHER" id="PTHR40562:SF1">
    <property type="entry name" value="NITRITE REDUCTASE (NADH) SMALL SUBUNIT"/>
    <property type="match status" value="1"/>
</dbReference>
<proteinExistence type="predicted"/>
<dbReference type="SUPFAM" id="SSF50022">
    <property type="entry name" value="ISP domain"/>
    <property type="match status" value="1"/>
</dbReference>
<keyword evidence="5" id="KW-0411">Iron-sulfur</keyword>
<feature type="domain" description="Rieske" evidence="7">
    <location>
        <begin position="12"/>
        <end position="120"/>
    </location>
</feature>
<dbReference type="GO" id="GO:0042128">
    <property type="term" value="P:nitrate assimilation"/>
    <property type="evidence" value="ECO:0007669"/>
    <property type="project" value="UniProtKB-KW"/>
</dbReference>
<dbReference type="OrthoDB" id="3213360at2"/>
<keyword evidence="1" id="KW-0001">2Fe-2S</keyword>
<dbReference type="EMBL" id="PYBW01000074">
    <property type="protein sequence ID" value="PYC77034.1"/>
    <property type="molecule type" value="Genomic_DNA"/>
</dbReference>
<evidence type="ECO:0000256" key="2">
    <source>
        <dbReference type="ARBA" id="ARBA00022723"/>
    </source>
</evidence>
<dbReference type="GO" id="GO:0051537">
    <property type="term" value="F:2 iron, 2 sulfur cluster binding"/>
    <property type="evidence" value="ECO:0007669"/>
    <property type="project" value="UniProtKB-KW"/>
</dbReference>
<gene>
    <name evidence="8" type="primary">nirD</name>
    <name evidence="8" type="ORF">C7C46_20055</name>
</gene>
<reference evidence="8 9" key="1">
    <citation type="submission" date="2018-03" db="EMBL/GenBank/DDBJ databases">
        <title>Bioinformatic expansion and discovery of thiopeptide antibiotics.</title>
        <authorList>
            <person name="Schwalen C.J."/>
            <person name="Hudson G.A."/>
            <person name="Mitchell D.A."/>
        </authorList>
    </citation>
    <scope>NUCLEOTIDE SEQUENCE [LARGE SCALE GENOMIC DNA]</scope>
    <source>
        <strain evidence="8 9">ATCC 21389</strain>
    </source>
</reference>
<evidence type="ECO:0000259" key="7">
    <source>
        <dbReference type="PROSITE" id="PS51296"/>
    </source>
</evidence>
<evidence type="ECO:0000313" key="8">
    <source>
        <dbReference type="EMBL" id="PYC77034.1"/>
    </source>
</evidence>
<dbReference type="Proteomes" id="UP000248039">
    <property type="component" value="Unassembled WGS sequence"/>
</dbReference>
<dbReference type="PANTHER" id="PTHR40562">
    <property type="match status" value="1"/>
</dbReference>
<dbReference type="Pfam" id="PF13806">
    <property type="entry name" value="Rieske_2"/>
    <property type="match status" value="1"/>
</dbReference>
<dbReference type="Gene3D" id="2.102.10.10">
    <property type="entry name" value="Rieske [2Fe-2S] iron-sulphur domain"/>
    <property type="match status" value="1"/>
</dbReference>
<keyword evidence="2" id="KW-0479">Metal-binding</keyword>
<dbReference type="CDD" id="cd03529">
    <property type="entry name" value="Rieske_NirD"/>
    <property type="match status" value="1"/>
</dbReference>
<sequence length="122" mass="12858">MTAVEIDDGQGWRPVCELDDLIVGRGVAVLLPDGTQAAVFRTRGDELFALDNRDPFSGAYVMSRGLTGSRGGVPVVVSPMLKQAFDLRTGQCLDEESAPDGSPAALRTWPVRAAQDALAVAG</sequence>
<dbReference type="InterPro" id="IPR012748">
    <property type="entry name" value="Rieske-like_NirD"/>
</dbReference>
<dbReference type="PROSITE" id="PS51300">
    <property type="entry name" value="NIRD"/>
    <property type="match status" value="1"/>
</dbReference>
<evidence type="ECO:0000313" key="9">
    <source>
        <dbReference type="Proteomes" id="UP000248039"/>
    </source>
</evidence>